<keyword evidence="3" id="KW-1185">Reference proteome</keyword>
<comment type="caution">
    <text evidence="2">The sequence shown here is derived from an EMBL/GenBank/DDBJ whole genome shotgun (WGS) entry which is preliminary data.</text>
</comment>
<evidence type="ECO:0000256" key="1">
    <source>
        <dbReference type="SAM" id="MobiDB-lite"/>
    </source>
</evidence>
<feature type="non-terminal residue" evidence="2">
    <location>
        <position position="532"/>
    </location>
</feature>
<dbReference type="AlphaFoldDB" id="A0A7J6L2B5"/>
<accession>A0A7J6L2B5</accession>
<sequence length="532" mass="59292">MGPSQTAEDDGLRDALSNTGVDEELENQLARSCDEAHGPAPYGVPRELKKTLVSEIMIVDEDSFNMKNFIGSTKGPLGYHLNSADTRLPNESDALINSLLDGNAMRSHASMSSTAFYSTEDAGLIGGTQFSLTSEQLGLGQVNPGLAHAPNISDMISQRSAMSDRANEKTNRKTKAASRKSESGSPESTATPSNRKPKGRNRKSSAGASSAKSTGKQSKGRKRKVSGDEDHEKPDTIEIKDASLEELKRKQSRSFLFTWSHTEDPDKAKPCDMEKPEIKKIIEQVMGKDLLYFSIFFENHKDGNRHAHFVLKYAKPKRWKLMADQLRREYRMFCSVSVAEDKSGAKSCMYPVLFGYCYNTNPEKSLFDVDLEPYLSPDHPAPTTIGLEKPRVISQAKRVRAMSNSAVQAFVIKANIKTEKELYAYANRDPALMEFVSKQGDFQGVVDKAWEIHRAPMELIEDRKTPLEKVKDCLSAECSCSYFGMWAEKVSVVVERNLREEGAQQFKDDIIRNLQVGRSKQTNILVYGRASS</sequence>
<organism evidence="2 3">
    <name type="scientific">Perkinsus chesapeaki</name>
    <name type="common">Clam parasite</name>
    <name type="synonym">Perkinsus andrewsi</name>
    <dbReference type="NCBI Taxonomy" id="330153"/>
    <lineage>
        <taxon>Eukaryota</taxon>
        <taxon>Sar</taxon>
        <taxon>Alveolata</taxon>
        <taxon>Perkinsozoa</taxon>
        <taxon>Perkinsea</taxon>
        <taxon>Perkinsida</taxon>
        <taxon>Perkinsidae</taxon>
        <taxon>Perkinsus</taxon>
    </lineage>
</organism>
<evidence type="ECO:0000313" key="2">
    <source>
        <dbReference type="EMBL" id="KAF4653277.1"/>
    </source>
</evidence>
<dbReference type="OrthoDB" id="5957838at2759"/>
<name>A0A7J6L2B5_PERCH</name>
<feature type="region of interest" description="Disordered" evidence="1">
    <location>
        <begin position="159"/>
        <end position="242"/>
    </location>
</feature>
<evidence type="ECO:0000313" key="3">
    <source>
        <dbReference type="Proteomes" id="UP000591131"/>
    </source>
</evidence>
<dbReference type="EMBL" id="JAAPAO010000836">
    <property type="protein sequence ID" value="KAF4653277.1"/>
    <property type="molecule type" value="Genomic_DNA"/>
</dbReference>
<protein>
    <submittedName>
        <fullName evidence="2">Uncharacterized protein</fullName>
    </submittedName>
</protein>
<proteinExistence type="predicted"/>
<gene>
    <name evidence="2" type="ORF">FOL47_010610</name>
</gene>
<dbReference type="Proteomes" id="UP000591131">
    <property type="component" value="Unassembled WGS sequence"/>
</dbReference>
<feature type="compositionally biased region" description="Low complexity" evidence="1">
    <location>
        <begin position="204"/>
        <end position="217"/>
    </location>
</feature>
<feature type="compositionally biased region" description="Basic and acidic residues" evidence="1">
    <location>
        <begin position="225"/>
        <end position="242"/>
    </location>
</feature>
<feature type="compositionally biased region" description="Polar residues" evidence="1">
    <location>
        <begin position="183"/>
        <end position="194"/>
    </location>
</feature>
<reference evidence="2 3" key="1">
    <citation type="submission" date="2020-04" db="EMBL/GenBank/DDBJ databases">
        <title>Perkinsus chesapeaki whole genome sequence.</title>
        <authorList>
            <person name="Bogema D.R."/>
        </authorList>
    </citation>
    <scope>NUCLEOTIDE SEQUENCE [LARGE SCALE GENOMIC DNA]</scope>
    <source>
        <strain evidence="2">ATCC PRA-425</strain>
    </source>
</reference>